<evidence type="ECO:0000256" key="1">
    <source>
        <dbReference type="SAM" id="MobiDB-lite"/>
    </source>
</evidence>
<keyword evidence="3" id="KW-1185">Reference proteome</keyword>
<reference evidence="2" key="1">
    <citation type="submission" date="2022-11" db="EMBL/GenBank/DDBJ databases">
        <authorList>
            <person name="Petersen C."/>
        </authorList>
    </citation>
    <scope>NUCLEOTIDE SEQUENCE</scope>
    <source>
        <strain evidence="2">IBT 26290</strain>
    </source>
</reference>
<dbReference type="GeneID" id="81425672"/>
<sequence length="131" mass="14742">MWVLISDVSNIYQIAIWSVLISGLENTAGSLITLRPLFRWLLNGSMSYGRNAPSRQDQPLSCLGSETLKSAPSPSYWRPDLNLNSEIVVTNPVSPPQSHNSRDDGRRCIPSLDHPIYVTELRSINHLHKVY</sequence>
<protein>
    <submittedName>
        <fullName evidence="2">Uncharacterized protein</fullName>
    </submittedName>
</protein>
<comment type="caution">
    <text evidence="2">The sequence shown here is derived from an EMBL/GenBank/DDBJ whole genome shotgun (WGS) entry which is preliminary data.</text>
</comment>
<name>A0A9W9LPI0_9EURO</name>
<evidence type="ECO:0000313" key="2">
    <source>
        <dbReference type="EMBL" id="KAJ5168777.1"/>
    </source>
</evidence>
<proteinExistence type="predicted"/>
<dbReference type="RefSeq" id="XP_056545238.1">
    <property type="nucleotide sequence ID" value="XM_056686496.1"/>
</dbReference>
<gene>
    <name evidence="2" type="ORF">N7482_004371</name>
</gene>
<dbReference type="OrthoDB" id="5329176at2759"/>
<reference evidence="2" key="2">
    <citation type="journal article" date="2023" name="IMA Fungus">
        <title>Comparative genomic study of the Penicillium genus elucidates a diverse pangenome and 15 lateral gene transfer events.</title>
        <authorList>
            <person name="Petersen C."/>
            <person name="Sorensen T."/>
            <person name="Nielsen M.R."/>
            <person name="Sondergaard T.E."/>
            <person name="Sorensen J.L."/>
            <person name="Fitzpatrick D.A."/>
            <person name="Frisvad J.C."/>
            <person name="Nielsen K.L."/>
        </authorList>
    </citation>
    <scope>NUCLEOTIDE SEQUENCE</scope>
    <source>
        <strain evidence="2">IBT 26290</strain>
    </source>
</reference>
<feature type="region of interest" description="Disordered" evidence="1">
    <location>
        <begin position="51"/>
        <end position="73"/>
    </location>
</feature>
<dbReference type="AlphaFoldDB" id="A0A9W9LPI0"/>
<accession>A0A9W9LPI0</accession>
<dbReference type="EMBL" id="JAPQKN010000002">
    <property type="protein sequence ID" value="KAJ5168777.1"/>
    <property type="molecule type" value="Genomic_DNA"/>
</dbReference>
<evidence type="ECO:0000313" key="3">
    <source>
        <dbReference type="Proteomes" id="UP001149163"/>
    </source>
</evidence>
<dbReference type="Proteomes" id="UP001149163">
    <property type="component" value="Unassembled WGS sequence"/>
</dbReference>
<organism evidence="2 3">
    <name type="scientific">Penicillium canariense</name>
    <dbReference type="NCBI Taxonomy" id="189055"/>
    <lineage>
        <taxon>Eukaryota</taxon>
        <taxon>Fungi</taxon>
        <taxon>Dikarya</taxon>
        <taxon>Ascomycota</taxon>
        <taxon>Pezizomycotina</taxon>
        <taxon>Eurotiomycetes</taxon>
        <taxon>Eurotiomycetidae</taxon>
        <taxon>Eurotiales</taxon>
        <taxon>Aspergillaceae</taxon>
        <taxon>Penicillium</taxon>
    </lineage>
</organism>